<dbReference type="RefSeq" id="WP_099473248.1">
    <property type="nucleotide sequence ID" value="NZ_CP041025.1"/>
</dbReference>
<keyword evidence="2" id="KW-1133">Transmembrane helix</keyword>
<gene>
    <name evidence="4" type="ORF">CRD36_11170</name>
</gene>
<evidence type="ECO:0000259" key="3">
    <source>
        <dbReference type="Pfam" id="PF13717"/>
    </source>
</evidence>
<name>A0A2G4YQ13_9PROT</name>
<sequence length="281" mass="30290">MILTCPECSARYVVDPNALRPNGRVVRCAKCKASWKEQAPDDATPVVDAAEADGPVSPDENPPASAAPAADTTVPDTPPQDAAPDTGAALEDDFALQRARRKKRPRPLPKGSNLPALQDHKHGNMKWGWYSLAAFIAALVSSFLIFQSTISHVWPPSQHLYEMLGMTDHVLNGGQKTPEKEPEIPLSEQFKIGDTVPTKTVSGGLVTLKVEGTLVNLTDETRSLPLLKISLLDAQGQILRDWTFKADAATAAPDEKVSFSTSLPNPPEDAARISVTFAPRN</sequence>
<keyword evidence="2" id="KW-0472">Membrane</keyword>
<feature type="domain" description="Zinc finger/thioredoxin putative" evidence="3">
    <location>
        <begin position="1"/>
        <end position="36"/>
    </location>
</feature>
<proteinExistence type="predicted"/>
<dbReference type="Proteomes" id="UP000229730">
    <property type="component" value="Unassembled WGS sequence"/>
</dbReference>
<dbReference type="InParanoid" id="A0A2G4YQ13"/>
<evidence type="ECO:0000313" key="5">
    <source>
        <dbReference type="Proteomes" id="UP000229730"/>
    </source>
</evidence>
<dbReference type="InterPro" id="IPR011723">
    <property type="entry name" value="Znf/thioredoxin_put"/>
</dbReference>
<organism evidence="4 5">
    <name type="scientific">Paremcibacter congregatus</name>
    <dbReference type="NCBI Taxonomy" id="2043170"/>
    <lineage>
        <taxon>Bacteria</taxon>
        <taxon>Pseudomonadati</taxon>
        <taxon>Pseudomonadota</taxon>
        <taxon>Alphaproteobacteria</taxon>
        <taxon>Emcibacterales</taxon>
        <taxon>Emcibacteraceae</taxon>
        <taxon>Paremcibacter</taxon>
    </lineage>
</organism>
<comment type="caution">
    <text evidence="4">The sequence shown here is derived from an EMBL/GenBank/DDBJ whole genome shotgun (WGS) entry which is preliminary data.</text>
</comment>
<feature type="compositionally biased region" description="Low complexity" evidence="1">
    <location>
        <begin position="62"/>
        <end position="89"/>
    </location>
</feature>
<evidence type="ECO:0000256" key="2">
    <source>
        <dbReference type="SAM" id="Phobius"/>
    </source>
</evidence>
<dbReference type="NCBIfam" id="NF038353">
    <property type="entry name" value="FxLYD_dom"/>
    <property type="match status" value="1"/>
</dbReference>
<dbReference type="Pfam" id="PF13717">
    <property type="entry name" value="Zn_ribbon_4"/>
    <property type="match status" value="1"/>
</dbReference>
<keyword evidence="2" id="KW-0812">Transmembrane</keyword>
<evidence type="ECO:0000313" key="4">
    <source>
        <dbReference type="EMBL" id="PHZ84370.1"/>
    </source>
</evidence>
<feature type="compositionally biased region" description="Basic residues" evidence="1">
    <location>
        <begin position="98"/>
        <end position="107"/>
    </location>
</feature>
<feature type="compositionally biased region" description="Low complexity" evidence="1">
    <location>
        <begin position="41"/>
        <end position="53"/>
    </location>
</feature>
<protein>
    <recommendedName>
        <fullName evidence="3">Zinc finger/thioredoxin putative domain-containing protein</fullName>
    </recommendedName>
</protein>
<dbReference type="NCBIfam" id="TIGR02098">
    <property type="entry name" value="MJ0042_CXXC"/>
    <property type="match status" value="1"/>
</dbReference>
<evidence type="ECO:0000256" key="1">
    <source>
        <dbReference type="SAM" id="MobiDB-lite"/>
    </source>
</evidence>
<keyword evidence="5" id="KW-1185">Reference proteome</keyword>
<dbReference type="OrthoDB" id="7159357at2"/>
<dbReference type="AlphaFoldDB" id="A0A2G4YQ13"/>
<feature type="transmembrane region" description="Helical" evidence="2">
    <location>
        <begin position="127"/>
        <end position="146"/>
    </location>
</feature>
<dbReference type="InterPro" id="IPR047676">
    <property type="entry name" value="FxLYD_dom"/>
</dbReference>
<dbReference type="EMBL" id="PDEM01000024">
    <property type="protein sequence ID" value="PHZ84370.1"/>
    <property type="molecule type" value="Genomic_DNA"/>
</dbReference>
<feature type="region of interest" description="Disordered" evidence="1">
    <location>
        <begin position="37"/>
        <end position="119"/>
    </location>
</feature>
<accession>A0A2G4YQ13</accession>
<reference evidence="4 5" key="1">
    <citation type="submission" date="2017-10" db="EMBL/GenBank/DDBJ databases">
        <title>Frigbacter circumglobatus gen. nov. sp. nov., isolated from sediment cultured in situ.</title>
        <authorList>
            <person name="Zhao Z."/>
        </authorList>
    </citation>
    <scope>NUCLEOTIDE SEQUENCE [LARGE SCALE GENOMIC DNA]</scope>
    <source>
        <strain evidence="4 5">ZYL</strain>
    </source>
</reference>